<keyword evidence="2" id="KW-0812">Transmembrane</keyword>
<proteinExistence type="predicted"/>
<dbReference type="EMBL" id="GL732579">
    <property type="protein sequence ID" value="EFX74994.1"/>
    <property type="molecule type" value="Genomic_DNA"/>
</dbReference>
<evidence type="ECO:0000313" key="4">
    <source>
        <dbReference type="Proteomes" id="UP000000305"/>
    </source>
</evidence>
<dbReference type="KEGG" id="dpx:DAPPUDRAFT_108322"/>
<feature type="compositionally biased region" description="Basic and acidic residues" evidence="1">
    <location>
        <begin position="96"/>
        <end position="107"/>
    </location>
</feature>
<keyword evidence="2" id="KW-1133">Transmembrane helix</keyword>
<dbReference type="InParanoid" id="E9GZT6"/>
<dbReference type="Proteomes" id="UP000000305">
    <property type="component" value="Unassembled WGS sequence"/>
</dbReference>
<name>E9GZT6_DAPPU</name>
<gene>
    <name evidence="3" type="ORF">DAPPUDRAFT_108322</name>
</gene>
<organism evidence="3 4">
    <name type="scientific">Daphnia pulex</name>
    <name type="common">Water flea</name>
    <dbReference type="NCBI Taxonomy" id="6669"/>
    <lineage>
        <taxon>Eukaryota</taxon>
        <taxon>Metazoa</taxon>
        <taxon>Ecdysozoa</taxon>
        <taxon>Arthropoda</taxon>
        <taxon>Crustacea</taxon>
        <taxon>Branchiopoda</taxon>
        <taxon>Diplostraca</taxon>
        <taxon>Cladocera</taxon>
        <taxon>Anomopoda</taxon>
        <taxon>Daphniidae</taxon>
        <taxon>Daphnia</taxon>
    </lineage>
</organism>
<dbReference type="HOGENOM" id="CLU_1082839_0_0_1"/>
<evidence type="ECO:0000313" key="3">
    <source>
        <dbReference type="EMBL" id="EFX74994.1"/>
    </source>
</evidence>
<reference evidence="3 4" key="1">
    <citation type="journal article" date="2011" name="Science">
        <title>The ecoresponsive genome of Daphnia pulex.</title>
        <authorList>
            <person name="Colbourne J.K."/>
            <person name="Pfrender M.E."/>
            <person name="Gilbert D."/>
            <person name="Thomas W.K."/>
            <person name="Tucker A."/>
            <person name="Oakley T.H."/>
            <person name="Tokishita S."/>
            <person name="Aerts A."/>
            <person name="Arnold G.J."/>
            <person name="Basu M.K."/>
            <person name="Bauer D.J."/>
            <person name="Caceres C.E."/>
            <person name="Carmel L."/>
            <person name="Casola C."/>
            <person name="Choi J.H."/>
            <person name="Detter J.C."/>
            <person name="Dong Q."/>
            <person name="Dusheyko S."/>
            <person name="Eads B.D."/>
            <person name="Frohlich T."/>
            <person name="Geiler-Samerotte K.A."/>
            <person name="Gerlach D."/>
            <person name="Hatcher P."/>
            <person name="Jogdeo S."/>
            <person name="Krijgsveld J."/>
            <person name="Kriventseva E.V."/>
            <person name="Kultz D."/>
            <person name="Laforsch C."/>
            <person name="Lindquist E."/>
            <person name="Lopez J."/>
            <person name="Manak J.R."/>
            <person name="Muller J."/>
            <person name="Pangilinan J."/>
            <person name="Patwardhan R.P."/>
            <person name="Pitluck S."/>
            <person name="Pritham E.J."/>
            <person name="Rechtsteiner A."/>
            <person name="Rho M."/>
            <person name="Rogozin I.B."/>
            <person name="Sakarya O."/>
            <person name="Salamov A."/>
            <person name="Schaack S."/>
            <person name="Shapiro H."/>
            <person name="Shiga Y."/>
            <person name="Skalitzky C."/>
            <person name="Smith Z."/>
            <person name="Souvorov A."/>
            <person name="Sung W."/>
            <person name="Tang Z."/>
            <person name="Tsuchiya D."/>
            <person name="Tu H."/>
            <person name="Vos H."/>
            <person name="Wang M."/>
            <person name="Wolf Y.I."/>
            <person name="Yamagata H."/>
            <person name="Yamada T."/>
            <person name="Ye Y."/>
            <person name="Shaw J.R."/>
            <person name="Andrews J."/>
            <person name="Crease T.J."/>
            <person name="Tang H."/>
            <person name="Lucas S.M."/>
            <person name="Robertson H.M."/>
            <person name="Bork P."/>
            <person name="Koonin E.V."/>
            <person name="Zdobnov E.M."/>
            <person name="Grigoriev I.V."/>
            <person name="Lynch M."/>
            <person name="Boore J.L."/>
        </authorList>
    </citation>
    <scope>NUCLEOTIDE SEQUENCE [LARGE SCALE GENOMIC DNA]</scope>
</reference>
<dbReference type="PhylomeDB" id="E9GZT6"/>
<keyword evidence="2" id="KW-0472">Membrane</keyword>
<evidence type="ECO:0000256" key="1">
    <source>
        <dbReference type="SAM" id="MobiDB-lite"/>
    </source>
</evidence>
<feature type="transmembrane region" description="Helical" evidence="2">
    <location>
        <begin position="12"/>
        <end position="33"/>
    </location>
</feature>
<sequence>MAHMVVSRLPFIVNFIIHSSWFIIHFCIVVNAAESVGLSTSSMSSNPAGLINATHQADVHSIPSTVCTTSRTNAPGPWMQSTTNPAVEKTANAGRKLAESRRTRDSSTKNSLPVNAAGSVCLSTSSTDGSCMPSNPAGFINATHQADVRSISSTVRTASRTNAPGPSIQSTTNPAVEKSVNAGRKRAESTRTRHTAIALPTAPTLPTARSNIDIEQVGVQFQCQKDQIISTPEGNFVKFNNGKERCSSGRSSTISRR</sequence>
<accession>E9GZT6</accession>
<feature type="region of interest" description="Disordered" evidence="1">
    <location>
        <begin position="73"/>
        <end position="113"/>
    </location>
</feature>
<keyword evidence="4" id="KW-1185">Reference proteome</keyword>
<dbReference type="AlphaFoldDB" id="E9GZT6"/>
<protein>
    <submittedName>
        <fullName evidence="3">Uncharacterized protein</fullName>
    </submittedName>
</protein>
<feature type="compositionally biased region" description="Polar residues" evidence="1">
    <location>
        <begin position="73"/>
        <end position="85"/>
    </location>
</feature>
<evidence type="ECO:0000256" key="2">
    <source>
        <dbReference type="SAM" id="Phobius"/>
    </source>
</evidence>